<feature type="domain" description="Peptidase C51" evidence="1">
    <location>
        <begin position="127"/>
        <end position="254"/>
    </location>
</feature>
<reference evidence="2" key="1">
    <citation type="submission" date="2023-03" db="EMBL/GenBank/DDBJ databases">
        <title>Comparative genomics of Weissella fermenti BK2, and weissella type species.</title>
        <authorList>
            <person name="Lee J.K."/>
            <person name="Baek J.H."/>
            <person name="Kim J.M."/>
            <person name="Choi D.G."/>
            <person name="Jeon C.O."/>
        </authorList>
    </citation>
    <scope>NUCLEOTIDE SEQUENCE</scope>
    <source>
        <strain evidence="2">BK2</strain>
    </source>
</reference>
<dbReference type="EMBL" id="JAOZFC020000003">
    <property type="protein sequence ID" value="MDF9300599.1"/>
    <property type="molecule type" value="Genomic_DNA"/>
</dbReference>
<name>A0ABT6D4Z2_9LACO</name>
<dbReference type="PROSITE" id="PS50911">
    <property type="entry name" value="CHAP"/>
    <property type="match status" value="1"/>
</dbReference>
<evidence type="ECO:0000313" key="2">
    <source>
        <dbReference type="EMBL" id="MDF9300599.1"/>
    </source>
</evidence>
<dbReference type="RefSeq" id="WP_199404951.1">
    <property type="nucleotide sequence ID" value="NZ_JAOZFC020000003.1"/>
</dbReference>
<keyword evidence="3" id="KW-1185">Reference proteome</keyword>
<accession>A0ABT6D4Z2</accession>
<sequence length="273" mass="29585">MWTSELQKASWRHDYSLLTDPVEASKSWFKLYERGAAYDDRKSSAAQAAYQLFGGANITGSPVDDSNQDNTVTDTIDNNEALANEANSGCDVDASADEEYTGQAAKGAWKTYDELPADVKKYAHDPAKLIGPRGNGEKWIAAGVSAASYDQCVGLSVAYGNAIWGLTGNKMGNGIDTAKGFADQSMTKLSTKPKAGAIFSRGNNTPAGHTGIVEHVFENGDMLIVEQNVPGMSGAANGERFTWNFEVVSKEYMEKYQAVYAYPGDNSQYHLKW</sequence>
<evidence type="ECO:0000259" key="1">
    <source>
        <dbReference type="PROSITE" id="PS50911"/>
    </source>
</evidence>
<dbReference type="Proteomes" id="UP001146336">
    <property type="component" value="Unassembled WGS sequence"/>
</dbReference>
<dbReference type="Gene3D" id="3.90.1720.10">
    <property type="entry name" value="endopeptidase domain like (from Nostoc punctiforme)"/>
    <property type="match status" value="1"/>
</dbReference>
<evidence type="ECO:0000313" key="3">
    <source>
        <dbReference type="Proteomes" id="UP001146336"/>
    </source>
</evidence>
<dbReference type="Pfam" id="PF05257">
    <property type="entry name" value="CHAP"/>
    <property type="match status" value="1"/>
</dbReference>
<dbReference type="InterPro" id="IPR007921">
    <property type="entry name" value="CHAP_dom"/>
</dbReference>
<comment type="caution">
    <text evidence="2">The sequence shown here is derived from an EMBL/GenBank/DDBJ whole genome shotgun (WGS) entry which is preliminary data.</text>
</comment>
<dbReference type="InterPro" id="IPR038765">
    <property type="entry name" value="Papain-like_cys_pep_sf"/>
</dbReference>
<organism evidence="2 3">
    <name type="scientific">Weissella fermenti</name>
    <dbReference type="NCBI Taxonomy" id="2987699"/>
    <lineage>
        <taxon>Bacteria</taxon>
        <taxon>Bacillati</taxon>
        <taxon>Bacillota</taxon>
        <taxon>Bacilli</taxon>
        <taxon>Lactobacillales</taxon>
        <taxon>Lactobacillaceae</taxon>
        <taxon>Weissella</taxon>
    </lineage>
</organism>
<protein>
    <submittedName>
        <fullName evidence="2">CHAP domain-containing protein</fullName>
    </submittedName>
</protein>
<gene>
    <name evidence="2" type="ORF">OIT47_010000</name>
</gene>
<dbReference type="SUPFAM" id="SSF54001">
    <property type="entry name" value="Cysteine proteinases"/>
    <property type="match status" value="1"/>
</dbReference>
<proteinExistence type="predicted"/>